<feature type="signal peptide" evidence="2">
    <location>
        <begin position="1"/>
        <end position="30"/>
    </location>
</feature>
<dbReference type="Proteomes" id="UP000000305">
    <property type="component" value="Unassembled WGS sequence"/>
</dbReference>
<sequence length="591" mass="63674">MNFLNQMRNSLALCVFLFFLQLSIIHPVSGRNLVNIQRVTRNDQYYHQPENQALDVIPTTNEPFVPINDEIFTAVEQETADSSTGSPIIENDVNPFILVASDGQFADEPIPHPVEIVTPSFLDMDVGAIPEGSEPTVKQEDPSVNHQIVEEHFFNNLANSPTEVPENQAQLSFDAAPADPAVFVPEKSRVFTDVSAPVSDESEPTQKIEDLSVINPAVFEVPVSDESAAPIAENPFAEPVVVSVTISDEVEPAQKLEDPSVNPVVGDVRIFIPLVADVPNTDEATPIEEEPFADPAVAFAPVSDESEPVEKLEDPVTNPLVADVPFSDEAVAPIAENPSADPDVVSDPIPAEFEPAQKLEDPSVNPAVVNVPISDEAAAPIVENPVVDPVVISAAISDQVEPAHQPEVASVETELKTVVQSDPVDLPPSPVFISAVSPAAPTIIVAPQPVSPPVAEKVEINSLAAATLPKVKNALKSYSTQPKVTQQAVKQPADYSKTTRPSVSPTKPQIQYKYQPITSTSPSIAYGPPRITTNNPQSSYEKSSFPTRPFGSSPKPRQLGFPPVASTRDNVLLEVNWDAKLGRPYRQAKLH</sequence>
<protein>
    <submittedName>
        <fullName evidence="3">Uncharacterized protein</fullName>
    </submittedName>
</protein>
<feature type="compositionally biased region" description="Polar residues" evidence="1">
    <location>
        <begin position="480"/>
        <end position="489"/>
    </location>
</feature>
<name>E9G3P8_DAPPU</name>
<feature type="chain" id="PRO_5003236629" evidence="2">
    <location>
        <begin position="31"/>
        <end position="591"/>
    </location>
</feature>
<gene>
    <name evidence="3" type="ORF">DAPPUDRAFT_313639</name>
</gene>
<evidence type="ECO:0000256" key="2">
    <source>
        <dbReference type="SAM" id="SignalP"/>
    </source>
</evidence>
<evidence type="ECO:0000313" key="3">
    <source>
        <dbReference type="EMBL" id="EFX85804.1"/>
    </source>
</evidence>
<keyword evidence="2" id="KW-0732">Signal</keyword>
<proteinExistence type="predicted"/>
<reference evidence="3 4" key="1">
    <citation type="journal article" date="2011" name="Science">
        <title>The ecoresponsive genome of Daphnia pulex.</title>
        <authorList>
            <person name="Colbourne J.K."/>
            <person name="Pfrender M.E."/>
            <person name="Gilbert D."/>
            <person name="Thomas W.K."/>
            <person name="Tucker A."/>
            <person name="Oakley T.H."/>
            <person name="Tokishita S."/>
            <person name="Aerts A."/>
            <person name="Arnold G.J."/>
            <person name="Basu M.K."/>
            <person name="Bauer D.J."/>
            <person name="Caceres C.E."/>
            <person name="Carmel L."/>
            <person name="Casola C."/>
            <person name="Choi J.H."/>
            <person name="Detter J.C."/>
            <person name="Dong Q."/>
            <person name="Dusheyko S."/>
            <person name="Eads B.D."/>
            <person name="Frohlich T."/>
            <person name="Geiler-Samerotte K.A."/>
            <person name="Gerlach D."/>
            <person name="Hatcher P."/>
            <person name="Jogdeo S."/>
            <person name="Krijgsveld J."/>
            <person name="Kriventseva E.V."/>
            <person name="Kultz D."/>
            <person name="Laforsch C."/>
            <person name="Lindquist E."/>
            <person name="Lopez J."/>
            <person name="Manak J.R."/>
            <person name="Muller J."/>
            <person name="Pangilinan J."/>
            <person name="Patwardhan R.P."/>
            <person name="Pitluck S."/>
            <person name="Pritham E.J."/>
            <person name="Rechtsteiner A."/>
            <person name="Rho M."/>
            <person name="Rogozin I.B."/>
            <person name="Sakarya O."/>
            <person name="Salamov A."/>
            <person name="Schaack S."/>
            <person name="Shapiro H."/>
            <person name="Shiga Y."/>
            <person name="Skalitzky C."/>
            <person name="Smith Z."/>
            <person name="Souvorov A."/>
            <person name="Sung W."/>
            <person name="Tang Z."/>
            <person name="Tsuchiya D."/>
            <person name="Tu H."/>
            <person name="Vos H."/>
            <person name="Wang M."/>
            <person name="Wolf Y.I."/>
            <person name="Yamagata H."/>
            <person name="Yamada T."/>
            <person name="Ye Y."/>
            <person name="Shaw J.R."/>
            <person name="Andrews J."/>
            <person name="Crease T.J."/>
            <person name="Tang H."/>
            <person name="Lucas S.M."/>
            <person name="Robertson H.M."/>
            <person name="Bork P."/>
            <person name="Koonin E.V."/>
            <person name="Zdobnov E.M."/>
            <person name="Grigoriev I.V."/>
            <person name="Lynch M."/>
            <person name="Boore J.L."/>
        </authorList>
    </citation>
    <scope>NUCLEOTIDE SEQUENCE [LARGE SCALE GENOMIC DNA]</scope>
</reference>
<dbReference type="OrthoDB" id="6354391at2759"/>
<organism evidence="3 4">
    <name type="scientific">Daphnia pulex</name>
    <name type="common">Water flea</name>
    <dbReference type="NCBI Taxonomy" id="6669"/>
    <lineage>
        <taxon>Eukaryota</taxon>
        <taxon>Metazoa</taxon>
        <taxon>Ecdysozoa</taxon>
        <taxon>Arthropoda</taxon>
        <taxon>Crustacea</taxon>
        <taxon>Branchiopoda</taxon>
        <taxon>Diplostraca</taxon>
        <taxon>Cladocera</taxon>
        <taxon>Anomopoda</taxon>
        <taxon>Daphniidae</taxon>
        <taxon>Daphnia</taxon>
    </lineage>
</organism>
<dbReference type="EMBL" id="GL732531">
    <property type="protein sequence ID" value="EFX85804.1"/>
    <property type="molecule type" value="Genomic_DNA"/>
</dbReference>
<keyword evidence="4" id="KW-1185">Reference proteome</keyword>
<feature type="compositionally biased region" description="Polar residues" evidence="1">
    <location>
        <begin position="531"/>
        <end position="546"/>
    </location>
</feature>
<dbReference type="HOGENOM" id="CLU_461729_0_0_1"/>
<dbReference type="AlphaFoldDB" id="E9G3P8"/>
<accession>E9G3P8</accession>
<dbReference type="STRING" id="6669.E9G3P8"/>
<evidence type="ECO:0000313" key="4">
    <source>
        <dbReference type="Proteomes" id="UP000000305"/>
    </source>
</evidence>
<feature type="compositionally biased region" description="Polar residues" evidence="1">
    <location>
        <begin position="496"/>
        <end position="509"/>
    </location>
</feature>
<feature type="region of interest" description="Disordered" evidence="1">
    <location>
        <begin position="480"/>
        <end position="564"/>
    </location>
</feature>
<dbReference type="KEGG" id="dpx:DAPPUDRAFT_313639"/>
<dbReference type="InParanoid" id="E9G3P8"/>
<evidence type="ECO:0000256" key="1">
    <source>
        <dbReference type="SAM" id="MobiDB-lite"/>
    </source>
</evidence>